<evidence type="ECO:0000313" key="2">
    <source>
        <dbReference type="Proteomes" id="UP001234178"/>
    </source>
</evidence>
<organism evidence="1 2">
    <name type="scientific">Daphnia magna</name>
    <dbReference type="NCBI Taxonomy" id="35525"/>
    <lineage>
        <taxon>Eukaryota</taxon>
        <taxon>Metazoa</taxon>
        <taxon>Ecdysozoa</taxon>
        <taxon>Arthropoda</taxon>
        <taxon>Crustacea</taxon>
        <taxon>Branchiopoda</taxon>
        <taxon>Diplostraca</taxon>
        <taxon>Cladocera</taxon>
        <taxon>Anomopoda</taxon>
        <taxon>Daphniidae</taxon>
        <taxon>Daphnia</taxon>
    </lineage>
</organism>
<evidence type="ECO:0000313" key="1">
    <source>
        <dbReference type="EMBL" id="KAK4005267.1"/>
    </source>
</evidence>
<protein>
    <submittedName>
        <fullName evidence="1">Uncharacterized protein</fullName>
    </submittedName>
</protein>
<comment type="caution">
    <text evidence="1">The sequence shown here is derived from an EMBL/GenBank/DDBJ whole genome shotgun (WGS) entry which is preliminary data.</text>
</comment>
<gene>
    <name evidence="1" type="ORF">OUZ56_006982</name>
</gene>
<name>A0ABQ9YX94_9CRUS</name>
<reference evidence="1 2" key="1">
    <citation type="journal article" date="2023" name="Nucleic Acids Res.">
        <title>The hologenome of Daphnia magna reveals possible DNA methylation and microbiome-mediated evolution of the host genome.</title>
        <authorList>
            <person name="Chaturvedi A."/>
            <person name="Li X."/>
            <person name="Dhandapani V."/>
            <person name="Marshall H."/>
            <person name="Kissane S."/>
            <person name="Cuenca-Cambronero M."/>
            <person name="Asole G."/>
            <person name="Calvet F."/>
            <person name="Ruiz-Romero M."/>
            <person name="Marangio P."/>
            <person name="Guigo R."/>
            <person name="Rago D."/>
            <person name="Mirbahai L."/>
            <person name="Eastwood N."/>
            <person name="Colbourne J.K."/>
            <person name="Zhou J."/>
            <person name="Mallon E."/>
            <person name="Orsini L."/>
        </authorList>
    </citation>
    <scope>NUCLEOTIDE SEQUENCE [LARGE SCALE GENOMIC DNA]</scope>
    <source>
        <strain evidence="1">LRV0_1</strain>
    </source>
</reference>
<accession>A0ABQ9YX94</accession>
<keyword evidence="2" id="KW-1185">Reference proteome</keyword>
<dbReference type="EMBL" id="JAOYFB010000001">
    <property type="protein sequence ID" value="KAK4005267.1"/>
    <property type="molecule type" value="Genomic_DNA"/>
</dbReference>
<sequence length="89" mass="10040">MIKEKGVATPIAPLQLVDIESQCHDGVSECQTSWRQFAFSITRSALFVLQMTKTERPYIFNLLSFVYISEPCRLLPASCFTLFSSSSKV</sequence>
<dbReference type="Proteomes" id="UP001234178">
    <property type="component" value="Unassembled WGS sequence"/>
</dbReference>
<proteinExistence type="predicted"/>